<dbReference type="AlphaFoldDB" id="A0A975GW33"/>
<dbReference type="Proteomes" id="UP000663918">
    <property type="component" value="Chromosome"/>
</dbReference>
<proteinExistence type="predicted"/>
<feature type="transmembrane region" description="Helical" evidence="1">
    <location>
        <begin position="117"/>
        <end position="143"/>
    </location>
</feature>
<feature type="transmembrane region" description="Helical" evidence="1">
    <location>
        <begin position="45"/>
        <end position="65"/>
    </location>
</feature>
<feature type="transmembrane region" description="Helical" evidence="1">
    <location>
        <begin position="21"/>
        <end position="39"/>
    </location>
</feature>
<accession>A0A975GW33</accession>
<dbReference type="RefSeq" id="WP_207870473.1">
    <property type="nucleotide sequence ID" value="NZ_CP062222.1"/>
</dbReference>
<feature type="transmembrane region" description="Helical" evidence="1">
    <location>
        <begin position="85"/>
        <end position="105"/>
    </location>
</feature>
<reference evidence="2" key="1">
    <citation type="submission" date="2020-09" db="EMBL/GenBank/DDBJ databases">
        <title>Brevundimonas sp. LVF2 isolated from a puddle in Goettingen, Germany.</title>
        <authorList>
            <person name="Friedrich I."/>
            <person name="Klassen A."/>
            <person name="Hannes N."/>
            <person name="Schneider D."/>
            <person name="Hertel R."/>
            <person name="Daniel R."/>
        </authorList>
    </citation>
    <scope>NUCLEOTIDE SEQUENCE</scope>
    <source>
        <strain evidence="2">LVF2</strain>
    </source>
</reference>
<keyword evidence="1" id="KW-1133">Transmembrane helix</keyword>
<keyword evidence="1" id="KW-0472">Membrane</keyword>
<dbReference type="EMBL" id="CP062222">
    <property type="protein sequence ID" value="QTC91299.1"/>
    <property type="molecule type" value="Genomic_DNA"/>
</dbReference>
<keyword evidence="1" id="KW-0812">Transmembrane</keyword>
<gene>
    <name evidence="2" type="ORF">IFJ75_19225</name>
</gene>
<keyword evidence="3" id="KW-1185">Reference proteome</keyword>
<organism evidence="2 3">
    <name type="scientific">Brevundimonas goettingensis</name>
    <dbReference type="NCBI Taxonomy" id="2774190"/>
    <lineage>
        <taxon>Bacteria</taxon>
        <taxon>Pseudomonadati</taxon>
        <taxon>Pseudomonadota</taxon>
        <taxon>Alphaproteobacteria</taxon>
        <taxon>Caulobacterales</taxon>
        <taxon>Caulobacteraceae</taxon>
        <taxon>Brevundimonas</taxon>
    </lineage>
</organism>
<name>A0A975GW33_9CAUL</name>
<evidence type="ECO:0000313" key="2">
    <source>
        <dbReference type="EMBL" id="QTC91299.1"/>
    </source>
</evidence>
<protein>
    <submittedName>
        <fullName evidence="2">Uncharacterized protein</fullName>
    </submittedName>
</protein>
<sequence>MSTEGRVSKHPLSRYGRVMGACALAGGVAGAGSAIVGLTTPDGSWLGAALVAGVVAIAMGIGLWASLKWWQGLDEAAQEAHKWAWWWGSTVGLAVAGVLFLTLLYGTGPQGQASVKAGLMIGAAVVVGCQVVGYGVAWAFWWLKRR</sequence>
<evidence type="ECO:0000256" key="1">
    <source>
        <dbReference type="SAM" id="Phobius"/>
    </source>
</evidence>
<evidence type="ECO:0000313" key="3">
    <source>
        <dbReference type="Proteomes" id="UP000663918"/>
    </source>
</evidence>
<dbReference type="KEGG" id="bgoe:IFJ75_19225"/>